<evidence type="ECO:0000313" key="2">
    <source>
        <dbReference type="Proteomes" id="UP000326924"/>
    </source>
</evidence>
<dbReference type="EMBL" id="VXIS01000398">
    <property type="protein sequence ID" value="KAA8893816.1"/>
    <property type="molecule type" value="Genomic_DNA"/>
</dbReference>
<proteinExistence type="predicted"/>
<sequence>MSGLEKSLFQLKFTAKSLNRQAAKAGKEETAEKAKIKKAMQQGNNDIAKLYAQNAIRKQNERLNLLRLASRIDAVASRVQTAVTMRQVSGSMANVVKGMDAAMKTMNLERISMVMDKFEQQFEDLDVATSYYENATGSATAVATPQEDVDRLIHQIADETGMEMRQEMPEASKAKIGPTEIEENGLNERLRALRG</sequence>
<keyword evidence="2" id="KW-1185">Reference proteome</keyword>
<name>A0A5J5EFV8_9PEZI</name>
<evidence type="ECO:0000313" key="1">
    <source>
        <dbReference type="EMBL" id="KAA8893816.1"/>
    </source>
</evidence>
<dbReference type="Pfam" id="PF03357">
    <property type="entry name" value="Snf7"/>
    <property type="match status" value="1"/>
</dbReference>
<dbReference type="FunCoup" id="A0A5J5EFV8">
    <property type="interactions" value="750"/>
</dbReference>
<dbReference type="Gene3D" id="6.10.140.1230">
    <property type="match status" value="1"/>
</dbReference>
<protein>
    <submittedName>
        <fullName evidence="1">Snf7 family</fullName>
    </submittedName>
</protein>
<dbReference type="AlphaFoldDB" id="A0A5J5EFV8"/>
<dbReference type="PANTHER" id="PTHR10476">
    <property type="entry name" value="CHARGED MULTIVESICULAR BODY PROTEIN"/>
    <property type="match status" value="1"/>
</dbReference>
<dbReference type="Proteomes" id="UP000326924">
    <property type="component" value="Unassembled WGS sequence"/>
</dbReference>
<dbReference type="InterPro" id="IPR005024">
    <property type="entry name" value="Snf7_fam"/>
</dbReference>
<comment type="caution">
    <text evidence="1">The sequence shown here is derived from an EMBL/GenBank/DDBJ whole genome shotgun (WGS) entry which is preliminary data.</text>
</comment>
<dbReference type="OrthoDB" id="10266568at2759"/>
<organism evidence="1 2">
    <name type="scientific">Sphaerosporella brunnea</name>
    <dbReference type="NCBI Taxonomy" id="1250544"/>
    <lineage>
        <taxon>Eukaryota</taxon>
        <taxon>Fungi</taxon>
        <taxon>Dikarya</taxon>
        <taxon>Ascomycota</taxon>
        <taxon>Pezizomycotina</taxon>
        <taxon>Pezizomycetes</taxon>
        <taxon>Pezizales</taxon>
        <taxon>Pyronemataceae</taxon>
        <taxon>Sphaerosporella</taxon>
    </lineage>
</organism>
<dbReference type="GO" id="GO:0007034">
    <property type="term" value="P:vacuolar transport"/>
    <property type="evidence" value="ECO:0007669"/>
    <property type="project" value="InterPro"/>
</dbReference>
<gene>
    <name evidence="1" type="ORF">FN846DRAFT_901157</name>
</gene>
<dbReference type="InParanoid" id="A0A5J5EFV8"/>
<reference evidence="1 2" key="1">
    <citation type="submission" date="2019-09" db="EMBL/GenBank/DDBJ databases">
        <title>Draft genome of the ectomycorrhizal ascomycete Sphaerosporella brunnea.</title>
        <authorList>
            <consortium name="DOE Joint Genome Institute"/>
            <person name="Benucci G.M."/>
            <person name="Marozzi G."/>
            <person name="Antonielli L."/>
            <person name="Sanchez S."/>
            <person name="Marco P."/>
            <person name="Wang X."/>
            <person name="Falini L.B."/>
            <person name="Barry K."/>
            <person name="Haridas S."/>
            <person name="Lipzen A."/>
            <person name="Labutti K."/>
            <person name="Grigoriev I.V."/>
            <person name="Murat C."/>
            <person name="Martin F."/>
            <person name="Albertini E."/>
            <person name="Donnini D."/>
            <person name="Bonito G."/>
        </authorList>
    </citation>
    <scope>NUCLEOTIDE SEQUENCE [LARGE SCALE GENOMIC DNA]</scope>
    <source>
        <strain evidence="1 2">Sb_GMNB300</strain>
    </source>
</reference>
<accession>A0A5J5EFV8</accession>